<sequence>MDPSEKSSLSERDICTKFITPALEQSGWDVLSQIREEVTFTDGRLNVKERLGVARWVFA</sequence>
<protein>
    <submittedName>
        <fullName evidence="1">Uncharacterized protein</fullName>
    </submittedName>
</protein>
<dbReference type="EMBL" id="JAJKFW010000020">
    <property type="protein sequence ID" value="MCC9642294.1"/>
    <property type="molecule type" value="Genomic_DNA"/>
</dbReference>
<dbReference type="RefSeq" id="WP_230273090.1">
    <property type="nucleotide sequence ID" value="NZ_JAJKFW010000020.1"/>
</dbReference>
<evidence type="ECO:0000313" key="1">
    <source>
        <dbReference type="EMBL" id="MCC9642294.1"/>
    </source>
</evidence>
<reference evidence="1" key="1">
    <citation type="submission" date="2021-11" db="EMBL/GenBank/DDBJ databases">
        <title>Genome sequence.</title>
        <authorList>
            <person name="Sun Q."/>
        </authorList>
    </citation>
    <scope>NUCLEOTIDE SEQUENCE</scope>
    <source>
        <strain evidence="1">JC740</strain>
    </source>
</reference>
<dbReference type="Proteomes" id="UP001430306">
    <property type="component" value="Unassembled WGS sequence"/>
</dbReference>
<proteinExistence type="predicted"/>
<dbReference type="Gene3D" id="3.90.1570.30">
    <property type="match status" value="1"/>
</dbReference>
<organism evidence="1 2">
    <name type="scientific">Rhodopirellula halodulae</name>
    <dbReference type="NCBI Taxonomy" id="2894198"/>
    <lineage>
        <taxon>Bacteria</taxon>
        <taxon>Pseudomonadati</taxon>
        <taxon>Planctomycetota</taxon>
        <taxon>Planctomycetia</taxon>
        <taxon>Pirellulales</taxon>
        <taxon>Pirellulaceae</taxon>
        <taxon>Rhodopirellula</taxon>
    </lineage>
</organism>
<accession>A0ABS8NFU2</accession>
<comment type="caution">
    <text evidence="1">The sequence shown here is derived from an EMBL/GenBank/DDBJ whole genome shotgun (WGS) entry which is preliminary data.</text>
</comment>
<name>A0ABS8NFU2_9BACT</name>
<evidence type="ECO:0000313" key="2">
    <source>
        <dbReference type="Proteomes" id="UP001430306"/>
    </source>
</evidence>
<gene>
    <name evidence="1" type="ORF">LOC71_08410</name>
</gene>
<keyword evidence="2" id="KW-1185">Reference proteome</keyword>